<dbReference type="Proteomes" id="UP000770785">
    <property type="component" value="Unassembled WGS sequence"/>
</dbReference>
<evidence type="ECO:0000256" key="1">
    <source>
        <dbReference type="ARBA" id="ARBA00000012"/>
    </source>
</evidence>
<dbReference type="InterPro" id="IPR006390">
    <property type="entry name" value="DHP_synth_dom"/>
</dbReference>
<evidence type="ECO:0000256" key="2">
    <source>
        <dbReference type="ARBA" id="ARBA00001946"/>
    </source>
</evidence>
<dbReference type="InterPro" id="IPR011005">
    <property type="entry name" value="Dihydropteroate_synth-like_sf"/>
</dbReference>
<evidence type="ECO:0000313" key="11">
    <source>
        <dbReference type="Proteomes" id="UP000770785"/>
    </source>
</evidence>
<dbReference type="SUPFAM" id="SSF51717">
    <property type="entry name" value="Dihydropteroate synthetase-like"/>
    <property type="match status" value="1"/>
</dbReference>
<dbReference type="PANTHER" id="PTHR20941">
    <property type="entry name" value="FOLATE SYNTHESIS PROTEINS"/>
    <property type="match status" value="1"/>
</dbReference>
<accession>A0ABX0XB17</accession>
<dbReference type="InterPro" id="IPR000489">
    <property type="entry name" value="Pterin-binding_dom"/>
</dbReference>
<reference evidence="10 11" key="1">
    <citation type="submission" date="2020-03" db="EMBL/GenBank/DDBJ databases">
        <title>Genomic Encyclopedia of Type Strains, Phase IV (KMG-IV): sequencing the most valuable type-strain genomes for metagenomic binning, comparative biology and taxonomic classification.</title>
        <authorList>
            <person name="Goeker M."/>
        </authorList>
    </citation>
    <scope>NUCLEOTIDE SEQUENCE [LARGE SCALE GENOMIC DNA]</scope>
    <source>
        <strain evidence="10 11">DSM 105096</strain>
    </source>
</reference>
<evidence type="ECO:0000313" key="10">
    <source>
        <dbReference type="EMBL" id="NJC26412.1"/>
    </source>
</evidence>
<protein>
    <recommendedName>
        <fullName evidence="4">dihydropteroate synthase</fullName>
        <ecNumber evidence="4">2.5.1.15</ecNumber>
    </recommendedName>
</protein>
<dbReference type="NCBIfam" id="TIGR01496">
    <property type="entry name" value="DHPS"/>
    <property type="match status" value="1"/>
</dbReference>
<evidence type="ECO:0000259" key="9">
    <source>
        <dbReference type="PROSITE" id="PS50972"/>
    </source>
</evidence>
<name>A0ABX0XB17_9BACT</name>
<sequence length="281" mass="30137">MSSLNCNGRLLELNRPLIMGILNATPDSFYAASRVTDTQRAVDTAGQMLSDGATFIDVGGMSSRPGAEIISSGAEMDRVLPIIAAISKAHPRAFVSCDTIYGATARAAVAHGAAMINDISAGNLDAELFPTLPDLRVPYVLMHMPGKPADMQRRTNAYGDKVITHVWDFLAAKMGELRELGVLDILVDVGWGFGKTVEQNYELLANLAVFKTLGVPILLGISRKSSTWRPLGIAVEESLPANTALHLFALQQGADILRVHDVKEAAQAIKLHELLAAAPRI</sequence>
<proteinExistence type="predicted"/>
<comment type="catalytic activity">
    <reaction evidence="1">
        <text>(7,8-dihydropterin-6-yl)methyl diphosphate + 4-aminobenzoate = 7,8-dihydropteroate + diphosphate</text>
        <dbReference type="Rhea" id="RHEA:19949"/>
        <dbReference type="ChEBI" id="CHEBI:17836"/>
        <dbReference type="ChEBI" id="CHEBI:17839"/>
        <dbReference type="ChEBI" id="CHEBI:33019"/>
        <dbReference type="ChEBI" id="CHEBI:72950"/>
        <dbReference type="EC" id="2.5.1.15"/>
    </reaction>
</comment>
<evidence type="ECO:0000256" key="6">
    <source>
        <dbReference type="ARBA" id="ARBA00022723"/>
    </source>
</evidence>
<comment type="caution">
    <text evidence="10">The sequence shown here is derived from an EMBL/GenBank/DDBJ whole genome shotgun (WGS) entry which is preliminary data.</text>
</comment>
<evidence type="ECO:0000256" key="3">
    <source>
        <dbReference type="ARBA" id="ARBA00004763"/>
    </source>
</evidence>
<feature type="domain" description="Pterin-binding" evidence="9">
    <location>
        <begin position="16"/>
        <end position="270"/>
    </location>
</feature>
<dbReference type="InterPro" id="IPR045031">
    <property type="entry name" value="DHP_synth-like"/>
</dbReference>
<evidence type="ECO:0000256" key="8">
    <source>
        <dbReference type="ARBA" id="ARBA00022909"/>
    </source>
</evidence>
<dbReference type="Pfam" id="PF00809">
    <property type="entry name" value="Pterin_bind"/>
    <property type="match status" value="1"/>
</dbReference>
<comment type="cofactor">
    <cofactor evidence="2">
        <name>Mg(2+)</name>
        <dbReference type="ChEBI" id="CHEBI:18420"/>
    </cofactor>
</comment>
<keyword evidence="6" id="KW-0479">Metal-binding</keyword>
<dbReference type="RefSeq" id="WP_168037157.1">
    <property type="nucleotide sequence ID" value="NZ_JAATJH010000002.1"/>
</dbReference>
<dbReference type="CDD" id="cd00739">
    <property type="entry name" value="DHPS"/>
    <property type="match status" value="1"/>
</dbReference>
<keyword evidence="11" id="KW-1185">Reference proteome</keyword>
<dbReference type="EC" id="2.5.1.15" evidence="4"/>
<keyword evidence="5 10" id="KW-0808">Transferase</keyword>
<keyword evidence="7" id="KW-0460">Magnesium</keyword>
<dbReference type="PROSITE" id="PS50972">
    <property type="entry name" value="PTERIN_BINDING"/>
    <property type="match status" value="1"/>
</dbReference>
<comment type="pathway">
    <text evidence="3">Cofactor biosynthesis; tetrahydrofolate biosynthesis; 7,8-dihydrofolate from 2-amino-4-hydroxy-6-hydroxymethyl-7,8-dihydropteridine diphosphate and 4-aminobenzoate: step 1/2.</text>
</comment>
<organism evidence="10 11">
    <name type="scientific">Neolewinella antarctica</name>
    <dbReference type="NCBI Taxonomy" id="442734"/>
    <lineage>
        <taxon>Bacteria</taxon>
        <taxon>Pseudomonadati</taxon>
        <taxon>Bacteroidota</taxon>
        <taxon>Saprospiria</taxon>
        <taxon>Saprospirales</taxon>
        <taxon>Lewinellaceae</taxon>
        <taxon>Neolewinella</taxon>
    </lineage>
</organism>
<dbReference type="EMBL" id="JAATJH010000002">
    <property type="protein sequence ID" value="NJC26412.1"/>
    <property type="molecule type" value="Genomic_DNA"/>
</dbReference>
<evidence type="ECO:0000256" key="5">
    <source>
        <dbReference type="ARBA" id="ARBA00022679"/>
    </source>
</evidence>
<dbReference type="GO" id="GO:0004156">
    <property type="term" value="F:dihydropteroate synthase activity"/>
    <property type="evidence" value="ECO:0007669"/>
    <property type="project" value="UniProtKB-EC"/>
</dbReference>
<dbReference type="Gene3D" id="3.20.20.20">
    <property type="entry name" value="Dihydropteroate synthase-like"/>
    <property type="match status" value="1"/>
</dbReference>
<gene>
    <name evidence="10" type="ORF">GGR27_001911</name>
</gene>
<keyword evidence="8" id="KW-0289">Folate biosynthesis</keyword>
<evidence type="ECO:0000256" key="4">
    <source>
        <dbReference type="ARBA" id="ARBA00012458"/>
    </source>
</evidence>
<dbReference type="PANTHER" id="PTHR20941:SF1">
    <property type="entry name" value="FOLIC ACID SYNTHESIS PROTEIN FOL1"/>
    <property type="match status" value="1"/>
</dbReference>
<evidence type="ECO:0000256" key="7">
    <source>
        <dbReference type="ARBA" id="ARBA00022842"/>
    </source>
</evidence>